<evidence type="ECO:0000313" key="7">
    <source>
        <dbReference type="Proteomes" id="UP000295087"/>
    </source>
</evidence>
<dbReference type="GO" id="GO:0016887">
    <property type="term" value="F:ATP hydrolysis activity"/>
    <property type="evidence" value="ECO:0007669"/>
    <property type="project" value="InterPro"/>
</dbReference>
<reference evidence="6 7" key="1">
    <citation type="submission" date="2019-03" db="EMBL/GenBank/DDBJ databases">
        <title>Genomic Encyclopedia of Type Strains, Phase IV (KMG-IV): sequencing the most valuable type-strain genomes for metagenomic binning, comparative biology and taxonomic classification.</title>
        <authorList>
            <person name="Goeker M."/>
        </authorList>
    </citation>
    <scope>NUCLEOTIDE SEQUENCE [LARGE SCALE GENOMIC DNA]</scope>
    <source>
        <strain evidence="6 7">DSM 44496</strain>
    </source>
</reference>
<feature type="region of interest" description="Disordered" evidence="4">
    <location>
        <begin position="267"/>
        <end position="303"/>
    </location>
</feature>
<gene>
    <name evidence="6" type="ORF">DFR75_11323</name>
</gene>
<dbReference type="Gene3D" id="3.40.50.300">
    <property type="entry name" value="P-loop containing nucleotide triphosphate hydrolases"/>
    <property type="match status" value="1"/>
</dbReference>
<feature type="compositionally biased region" description="Polar residues" evidence="4">
    <location>
        <begin position="292"/>
        <end position="303"/>
    </location>
</feature>
<evidence type="ECO:0000256" key="3">
    <source>
        <dbReference type="ARBA" id="ARBA00022840"/>
    </source>
</evidence>
<dbReference type="GO" id="GO:0005524">
    <property type="term" value="F:ATP binding"/>
    <property type="evidence" value="ECO:0007669"/>
    <property type="project" value="UniProtKB-KW"/>
</dbReference>
<evidence type="ECO:0000256" key="1">
    <source>
        <dbReference type="ARBA" id="ARBA00022448"/>
    </source>
</evidence>
<dbReference type="InterPro" id="IPR003439">
    <property type="entry name" value="ABC_transporter-like_ATP-bd"/>
</dbReference>
<dbReference type="Proteomes" id="UP000295087">
    <property type="component" value="Unassembled WGS sequence"/>
</dbReference>
<dbReference type="SMART" id="SM00382">
    <property type="entry name" value="AAA"/>
    <property type="match status" value="1"/>
</dbReference>
<sequence>MITIEQVRFGYDGRITLDDISFRADPGSTVGLIGPNGSGKSTLLRLLYRALRPAGGNITIDATPVGTLRGRDLATRLAVVAQESPPDTPITVAETVLLGRAPWVGAFQGYSRADRITAAAALARVGARDLADRPFATLSGGERQRVLIARALAQQADHLLLDEPTNHLDIRYQHELLALVRGLGKTTTIVVLHDLNLAARYCDHLVLLDNGRVAAAGRVDEVLTPETLEPVYRIPVRRTTAFGATQLLFGPSDDAEEHSAVVAEAAEIHSEPVDHTPGGSAELTDNGPDGSPSMTQTREAATR</sequence>
<dbReference type="PANTHER" id="PTHR42794">
    <property type="entry name" value="HEMIN IMPORT ATP-BINDING PROTEIN HMUV"/>
    <property type="match status" value="1"/>
</dbReference>
<accession>A0A4R6NY62</accession>
<evidence type="ECO:0000259" key="5">
    <source>
        <dbReference type="PROSITE" id="PS50893"/>
    </source>
</evidence>
<dbReference type="InterPro" id="IPR003593">
    <property type="entry name" value="AAA+_ATPase"/>
</dbReference>
<proteinExistence type="predicted"/>
<evidence type="ECO:0000256" key="2">
    <source>
        <dbReference type="ARBA" id="ARBA00022741"/>
    </source>
</evidence>
<organism evidence="6 7">
    <name type="scientific">Nocardia ignorata</name>
    <dbReference type="NCBI Taxonomy" id="145285"/>
    <lineage>
        <taxon>Bacteria</taxon>
        <taxon>Bacillati</taxon>
        <taxon>Actinomycetota</taxon>
        <taxon>Actinomycetes</taxon>
        <taxon>Mycobacteriales</taxon>
        <taxon>Nocardiaceae</taxon>
        <taxon>Nocardia</taxon>
    </lineage>
</organism>
<dbReference type="InterPro" id="IPR017871">
    <property type="entry name" value="ABC_transporter-like_CS"/>
</dbReference>
<keyword evidence="7" id="KW-1185">Reference proteome</keyword>
<dbReference type="PROSITE" id="PS50893">
    <property type="entry name" value="ABC_TRANSPORTER_2"/>
    <property type="match status" value="1"/>
</dbReference>
<dbReference type="EMBL" id="SNXK01000013">
    <property type="protein sequence ID" value="TDP29354.1"/>
    <property type="molecule type" value="Genomic_DNA"/>
</dbReference>
<name>A0A4R6NY62_NOCIG</name>
<dbReference type="PANTHER" id="PTHR42794:SF2">
    <property type="entry name" value="ABC TRANSPORTER ATP-BINDING PROTEIN"/>
    <property type="match status" value="1"/>
</dbReference>
<feature type="domain" description="ABC transporter" evidence="5">
    <location>
        <begin position="2"/>
        <end position="235"/>
    </location>
</feature>
<dbReference type="PROSITE" id="PS00211">
    <property type="entry name" value="ABC_TRANSPORTER_1"/>
    <property type="match status" value="1"/>
</dbReference>
<evidence type="ECO:0000256" key="4">
    <source>
        <dbReference type="SAM" id="MobiDB-lite"/>
    </source>
</evidence>
<dbReference type="AlphaFoldDB" id="A0A4R6NY62"/>
<keyword evidence="3 6" id="KW-0067">ATP-binding</keyword>
<dbReference type="SUPFAM" id="SSF52540">
    <property type="entry name" value="P-loop containing nucleoside triphosphate hydrolases"/>
    <property type="match status" value="1"/>
</dbReference>
<dbReference type="CDD" id="cd03214">
    <property type="entry name" value="ABC_Iron-Siderophores_B12_Hemin"/>
    <property type="match status" value="1"/>
</dbReference>
<dbReference type="FunFam" id="3.40.50.300:FF:000134">
    <property type="entry name" value="Iron-enterobactin ABC transporter ATP-binding protein"/>
    <property type="match status" value="1"/>
</dbReference>
<dbReference type="RefSeq" id="WP_084476903.1">
    <property type="nucleotide sequence ID" value="NZ_JBHXPO010000013.1"/>
</dbReference>
<keyword evidence="1" id="KW-0813">Transport</keyword>
<dbReference type="Pfam" id="PF00005">
    <property type="entry name" value="ABC_tran"/>
    <property type="match status" value="1"/>
</dbReference>
<protein>
    <submittedName>
        <fullName evidence="6">Iron complex transport system ATP-binding protein</fullName>
    </submittedName>
</protein>
<keyword evidence="2" id="KW-0547">Nucleotide-binding</keyword>
<evidence type="ECO:0000313" key="6">
    <source>
        <dbReference type="EMBL" id="TDP29354.1"/>
    </source>
</evidence>
<comment type="caution">
    <text evidence="6">The sequence shown here is derived from an EMBL/GenBank/DDBJ whole genome shotgun (WGS) entry which is preliminary data.</text>
</comment>
<dbReference type="InterPro" id="IPR027417">
    <property type="entry name" value="P-loop_NTPase"/>
</dbReference>